<accession>A0A5M8FVT6</accession>
<feature type="domain" description="GGDEF" evidence="2">
    <location>
        <begin position="372"/>
        <end position="518"/>
    </location>
</feature>
<proteinExistence type="predicted"/>
<dbReference type="Gene3D" id="3.30.70.270">
    <property type="match status" value="1"/>
</dbReference>
<evidence type="ECO:0000259" key="2">
    <source>
        <dbReference type="PROSITE" id="PS50887"/>
    </source>
</evidence>
<keyword evidence="1" id="KW-0472">Membrane</keyword>
<dbReference type="InterPro" id="IPR052163">
    <property type="entry name" value="DGC-Regulatory_Protein"/>
</dbReference>
<keyword evidence="1" id="KW-1133">Transmembrane helix</keyword>
<dbReference type="EMBL" id="VWXX01000001">
    <property type="protein sequence ID" value="KAA6187873.1"/>
    <property type="molecule type" value="Genomic_DNA"/>
</dbReference>
<dbReference type="InterPro" id="IPR043128">
    <property type="entry name" value="Rev_trsase/Diguanyl_cyclase"/>
</dbReference>
<gene>
    <name evidence="3" type="ORF">F2Q65_01145</name>
</gene>
<dbReference type="AlphaFoldDB" id="A0A5M8FVT6"/>
<dbReference type="CDD" id="cd01949">
    <property type="entry name" value="GGDEF"/>
    <property type="match status" value="1"/>
</dbReference>
<evidence type="ECO:0000313" key="4">
    <source>
        <dbReference type="Proteomes" id="UP000322981"/>
    </source>
</evidence>
<dbReference type="Pfam" id="PF00990">
    <property type="entry name" value="GGDEF"/>
    <property type="match status" value="1"/>
</dbReference>
<feature type="transmembrane region" description="Helical" evidence="1">
    <location>
        <begin position="20"/>
        <end position="41"/>
    </location>
</feature>
<keyword evidence="1" id="KW-0812">Transmembrane</keyword>
<dbReference type="NCBIfam" id="TIGR00254">
    <property type="entry name" value="GGDEF"/>
    <property type="match status" value="1"/>
</dbReference>
<dbReference type="InterPro" id="IPR029787">
    <property type="entry name" value="Nucleotide_cyclase"/>
</dbReference>
<keyword evidence="4" id="KW-1185">Reference proteome</keyword>
<organism evidence="3 4">
    <name type="scientific">Thiohalocapsa marina</name>
    <dbReference type="NCBI Taxonomy" id="424902"/>
    <lineage>
        <taxon>Bacteria</taxon>
        <taxon>Pseudomonadati</taxon>
        <taxon>Pseudomonadota</taxon>
        <taxon>Gammaproteobacteria</taxon>
        <taxon>Chromatiales</taxon>
        <taxon>Chromatiaceae</taxon>
        <taxon>Thiohalocapsa</taxon>
    </lineage>
</organism>
<protein>
    <submittedName>
        <fullName evidence="3">GGDEF domain-containing protein</fullName>
    </submittedName>
</protein>
<comment type="caution">
    <text evidence="3">The sequence shown here is derived from an EMBL/GenBank/DDBJ whole genome shotgun (WGS) entry which is preliminary data.</text>
</comment>
<sequence length="518" mass="56105">MIPQSPKVAVRLHHKVRRLAFLVAALITSALAMLELATLVYEMPRDARSANATAARILGSYLSVSINDRVDDLARLAETALVSTALSDSRGRDAYLKPFFDQQNAAFQHYQLSLLDYRGRHVAGADFSEIEGGDAARALATETLESGRPTASALPAPDERLLVAIPVFFRYADGPIGILLGNIDIGSLLAAQPLDDLDDHSVRVLDGARSGVVLSADASAEPGYAPATFDMRHPGLPDLYHLTFEIANTSNPWLAPLVMRLLAWTPVLVFFIWLAWWLAGLMARRFSLRIEALAAVLNKPAPTRAADIPEDTTGDEIALLSECLRDSLMEGERANAELERLAHFDALTGLMNRTYFERDLAQALDRAKRHGYRLALLFIDLDRFKAVNDTAGHAAGDRVLELVGARLRRRVRASDLVSRLGGDEFTVLLEPCESPALAEQVGRSLVKAISQPCDLPGYLPGAGKVAGQVAGQVTVGASVGIAYYPEDGDTVEKLMGCADRAMYQVKDRGGSAGRPTDP</sequence>
<name>A0A5M8FVT6_9GAMM</name>
<feature type="transmembrane region" description="Helical" evidence="1">
    <location>
        <begin position="253"/>
        <end position="279"/>
    </location>
</feature>
<dbReference type="PANTHER" id="PTHR46663:SF2">
    <property type="entry name" value="GGDEF DOMAIN-CONTAINING PROTEIN"/>
    <property type="match status" value="1"/>
</dbReference>
<evidence type="ECO:0000256" key="1">
    <source>
        <dbReference type="SAM" id="Phobius"/>
    </source>
</evidence>
<dbReference type="RefSeq" id="WP_150089542.1">
    <property type="nucleotide sequence ID" value="NZ_VWXX01000001.1"/>
</dbReference>
<dbReference type="SUPFAM" id="SSF55073">
    <property type="entry name" value="Nucleotide cyclase"/>
    <property type="match status" value="1"/>
</dbReference>
<reference evidence="3 4" key="1">
    <citation type="submission" date="2019-09" db="EMBL/GenBank/DDBJ databases">
        <title>Whole-genome sequence of the purple sulfur bacterium Thiohalocapsa marina DSM 19078.</title>
        <authorList>
            <person name="Kyndt J.A."/>
            <person name="Meyer T.E."/>
        </authorList>
    </citation>
    <scope>NUCLEOTIDE SEQUENCE [LARGE SCALE GENOMIC DNA]</scope>
    <source>
        <strain evidence="3 4">DSM 19078</strain>
    </source>
</reference>
<dbReference type="OrthoDB" id="5623169at2"/>
<dbReference type="SMART" id="SM00267">
    <property type="entry name" value="GGDEF"/>
    <property type="match status" value="1"/>
</dbReference>
<evidence type="ECO:0000313" key="3">
    <source>
        <dbReference type="EMBL" id="KAA6187873.1"/>
    </source>
</evidence>
<dbReference type="PROSITE" id="PS50887">
    <property type="entry name" value="GGDEF"/>
    <property type="match status" value="1"/>
</dbReference>
<dbReference type="Proteomes" id="UP000322981">
    <property type="component" value="Unassembled WGS sequence"/>
</dbReference>
<dbReference type="PANTHER" id="PTHR46663">
    <property type="entry name" value="DIGUANYLATE CYCLASE DGCT-RELATED"/>
    <property type="match status" value="1"/>
</dbReference>
<dbReference type="InterPro" id="IPR000160">
    <property type="entry name" value="GGDEF_dom"/>
</dbReference>